<dbReference type="CDD" id="cd00130">
    <property type="entry name" value="PAS"/>
    <property type="match status" value="1"/>
</dbReference>
<accession>A0AAN8KQJ2</accession>
<reference evidence="4 5" key="1">
    <citation type="submission" date="2021-04" db="EMBL/GenBank/DDBJ databases">
        <authorList>
            <person name="De Guttry C."/>
            <person name="Zahm M."/>
            <person name="Klopp C."/>
            <person name="Cabau C."/>
            <person name="Louis A."/>
            <person name="Berthelot C."/>
            <person name="Parey E."/>
            <person name="Roest Crollius H."/>
            <person name="Montfort J."/>
            <person name="Robinson-Rechavi M."/>
            <person name="Bucao C."/>
            <person name="Bouchez O."/>
            <person name="Gislard M."/>
            <person name="Lluch J."/>
            <person name="Milhes M."/>
            <person name="Lampietro C."/>
            <person name="Lopez Roques C."/>
            <person name="Donnadieu C."/>
            <person name="Braasch I."/>
            <person name="Desvignes T."/>
            <person name="Postlethwait J."/>
            <person name="Bobe J."/>
            <person name="Wedekind C."/>
            <person name="Guiguen Y."/>
        </authorList>
    </citation>
    <scope>NUCLEOTIDE SEQUENCE [LARGE SCALE GENOMIC DNA]</scope>
    <source>
        <strain evidence="4">Cs_M1</strain>
        <tissue evidence="4">Blood</tissue>
    </source>
</reference>
<evidence type="ECO:0000256" key="3">
    <source>
        <dbReference type="SAM" id="MobiDB-lite"/>
    </source>
</evidence>
<evidence type="ECO:0000313" key="4">
    <source>
        <dbReference type="EMBL" id="KAK6296138.1"/>
    </source>
</evidence>
<feature type="compositionally biased region" description="Polar residues" evidence="3">
    <location>
        <begin position="271"/>
        <end position="285"/>
    </location>
</feature>
<keyword evidence="5" id="KW-1185">Reference proteome</keyword>
<dbReference type="GO" id="GO:0043153">
    <property type="term" value="P:entrainment of circadian clock by photoperiod"/>
    <property type="evidence" value="ECO:0007669"/>
    <property type="project" value="TreeGrafter"/>
</dbReference>
<evidence type="ECO:0000256" key="1">
    <source>
        <dbReference type="ARBA" id="ARBA00004123"/>
    </source>
</evidence>
<feature type="region of interest" description="Disordered" evidence="3">
    <location>
        <begin position="122"/>
        <end position="154"/>
    </location>
</feature>
<feature type="compositionally biased region" description="Low complexity" evidence="3">
    <location>
        <begin position="225"/>
        <end position="236"/>
    </location>
</feature>
<feature type="compositionally biased region" description="Gly residues" evidence="3">
    <location>
        <begin position="339"/>
        <end position="348"/>
    </location>
</feature>
<keyword evidence="2" id="KW-0539">Nucleus</keyword>
<feature type="region of interest" description="Disordered" evidence="3">
    <location>
        <begin position="309"/>
        <end position="356"/>
    </location>
</feature>
<dbReference type="EMBL" id="JAGTTL010000033">
    <property type="protein sequence ID" value="KAK6296138.1"/>
    <property type="molecule type" value="Genomic_DNA"/>
</dbReference>
<name>A0AAN8KQJ2_9TELE</name>
<dbReference type="PANTHER" id="PTHR11269:SF9">
    <property type="entry name" value="PERIOD CIRCADIAN PROTEIN HOMOLOG 2"/>
    <property type="match status" value="1"/>
</dbReference>
<dbReference type="Gene3D" id="3.30.450.20">
    <property type="entry name" value="PAS domain"/>
    <property type="match status" value="2"/>
</dbReference>
<dbReference type="GO" id="GO:0032922">
    <property type="term" value="P:circadian regulation of gene expression"/>
    <property type="evidence" value="ECO:0007669"/>
    <property type="project" value="TreeGrafter"/>
</dbReference>
<comment type="subcellular location">
    <subcellularLocation>
        <location evidence="1">Nucleus</location>
    </subcellularLocation>
</comment>
<sequence>MTPYLMKVQDAELAEEQSCCLLLAERLQSGYDGYLLTSACSPRHTHPAGCSIIGYLPQDLIGTPELLHLHPSDRPLMLAVHRKKASLWRRPVVGGPLSLPSKAESVVSITSQCSYSSTIVHVGDKKPQPESEIIEDEAENPAPPALPVSVVSPPTQEKEAYKRLGLTKQVLAVHTHKEEQAFLTRCLELRNARTFQKECATYLHRPRGLTNTQKATGTGGVAKQSAARPEASPAAAKKGSRNKKFKKPRMKRPDSSDSAVSHRKSRPPLQCLNQTPWSPSETSQSQAFSVPYPAMVPVYPLSGYPAAHTAPAQITRPDPSGHPEGFEGGPVEGASEGTALGGGGGGGLPKAINVKE</sequence>
<evidence type="ECO:0000256" key="2">
    <source>
        <dbReference type="ARBA" id="ARBA00023242"/>
    </source>
</evidence>
<dbReference type="GO" id="GO:0001222">
    <property type="term" value="F:transcription corepressor binding"/>
    <property type="evidence" value="ECO:0007669"/>
    <property type="project" value="TreeGrafter"/>
</dbReference>
<dbReference type="GO" id="GO:0005634">
    <property type="term" value="C:nucleus"/>
    <property type="evidence" value="ECO:0007669"/>
    <property type="project" value="UniProtKB-SubCell"/>
</dbReference>
<feature type="compositionally biased region" description="Basic residues" evidence="3">
    <location>
        <begin position="238"/>
        <end position="250"/>
    </location>
</feature>
<dbReference type="GO" id="GO:0000122">
    <property type="term" value="P:negative regulation of transcription by RNA polymerase II"/>
    <property type="evidence" value="ECO:0007669"/>
    <property type="project" value="TreeGrafter"/>
</dbReference>
<dbReference type="AlphaFoldDB" id="A0AAN8KQJ2"/>
<dbReference type="GO" id="GO:0000976">
    <property type="term" value="F:transcription cis-regulatory region binding"/>
    <property type="evidence" value="ECO:0007669"/>
    <property type="project" value="TreeGrafter"/>
</dbReference>
<protein>
    <submittedName>
        <fullName evidence="4">Uncharacterized protein</fullName>
    </submittedName>
</protein>
<dbReference type="InterPro" id="IPR050760">
    <property type="entry name" value="Period_circadian_regulator"/>
</dbReference>
<gene>
    <name evidence="4" type="ORF">J4Q44_G00338510</name>
</gene>
<dbReference type="InterPro" id="IPR000014">
    <property type="entry name" value="PAS"/>
</dbReference>
<organism evidence="4 5">
    <name type="scientific">Coregonus suidteri</name>
    <dbReference type="NCBI Taxonomy" id="861788"/>
    <lineage>
        <taxon>Eukaryota</taxon>
        <taxon>Metazoa</taxon>
        <taxon>Chordata</taxon>
        <taxon>Craniata</taxon>
        <taxon>Vertebrata</taxon>
        <taxon>Euteleostomi</taxon>
        <taxon>Actinopterygii</taxon>
        <taxon>Neopterygii</taxon>
        <taxon>Teleostei</taxon>
        <taxon>Protacanthopterygii</taxon>
        <taxon>Salmoniformes</taxon>
        <taxon>Salmonidae</taxon>
        <taxon>Coregoninae</taxon>
        <taxon>Coregonus</taxon>
    </lineage>
</organism>
<evidence type="ECO:0000313" key="5">
    <source>
        <dbReference type="Proteomes" id="UP001356427"/>
    </source>
</evidence>
<feature type="region of interest" description="Disordered" evidence="3">
    <location>
        <begin position="209"/>
        <end position="285"/>
    </location>
</feature>
<proteinExistence type="predicted"/>
<dbReference type="PANTHER" id="PTHR11269">
    <property type="entry name" value="PERIOD CIRCADIAN PROTEIN"/>
    <property type="match status" value="1"/>
</dbReference>
<dbReference type="Proteomes" id="UP001356427">
    <property type="component" value="Unassembled WGS sequence"/>
</dbReference>
<dbReference type="GO" id="GO:0005737">
    <property type="term" value="C:cytoplasm"/>
    <property type="evidence" value="ECO:0007669"/>
    <property type="project" value="TreeGrafter"/>
</dbReference>
<comment type="caution">
    <text evidence="4">The sequence shown here is derived from an EMBL/GenBank/DDBJ whole genome shotgun (WGS) entry which is preliminary data.</text>
</comment>